<protein>
    <recommendedName>
        <fullName evidence="4">DUF1493 family protein</fullName>
    </recommendedName>
</protein>
<dbReference type="InterPro" id="IPR010862">
    <property type="entry name" value="DUF1493"/>
</dbReference>
<evidence type="ECO:0008006" key="4">
    <source>
        <dbReference type="Google" id="ProtNLM"/>
    </source>
</evidence>
<dbReference type="RefSeq" id="WP_100761433.1">
    <property type="nucleotide sequence ID" value="NZ_NPDS01000002.1"/>
</dbReference>
<dbReference type="Proteomes" id="UP000231879">
    <property type="component" value="Unassembled WGS sequence"/>
</dbReference>
<organism evidence="2 3">
    <name type="scientific">Leptospira barantonii</name>
    <dbReference type="NCBI Taxonomy" id="2023184"/>
    <lineage>
        <taxon>Bacteria</taxon>
        <taxon>Pseudomonadati</taxon>
        <taxon>Spirochaetota</taxon>
        <taxon>Spirochaetia</taxon>
        <taxon>Leptospirales</taxon>
        <taxon>Leptospiraceae</taxon>
        <taxon>Leptospira</taxon>
    </lineage>
</organism>
<evidence type="ECO:0000313" key="3">
    <source>
        <dbReference type="Proteomes" id="UP000231879"/>
    </source>
</evidence>
<dbReference type="EMBL" id="NPDS01000002">
    <property type="protein sequence ID" value="PJZ57782.1"/>
    <property type="molecule type" value="Genomic_DNA"/>
</dbReference>
<keyword evidence="1" id="KW-1133">Transmembrane helix</keyword>
<reference evidence="2 3" key="1">
    <citation type="submission" date="2017-07" db="EMBL/GenBank/DDBJ databases">
        <title>Leptospira spp. isolated from tropical soils.</title>
        <authorList>
            <person name="Thibeaux R."/>
            <person name="Iraola G."/>
            <person name="Ferres I."/>
            <person name="Bierque E."/>
            <person name="Girault D."/>
            <person name="Soupe-Gilbert M.-E."/>
            <person name="Picardeau M."/>
            <person name="Goarant C."/>
        </authorList>
    </citation>
    <scope>NUCLEOTIDE SEQUENCE [LARGE SCALE GENOMIC DNA]</scope>
    <source>
        <strain evidence="2 3">FH4-C-A1</strain>
    </source>
</reference>
<sequence>MDLNETEKERLLKISKRILLCIVRNRAESIEVIRLDTSLNYDLGLEGDDVDDLLNDIQKYVSIDWSALNFGTYFYSEGALPFQSLSFILFLPFTLLFLSAKKLLKWFGLDASDRWKIRFFRKNKKPFPVGALIAAGYFGKWKNSNFEHLSIEQELYAWQKEFQFRFQRRYKRKV</sequence>
<feature type="transmembrane region" description="Helical" evidence="1">
    <location>
        <begin position="80"/>
        <end position="98"/>
    </location>
</feature>
<evidence type="ECO:0000313" key="2">
    <source>
        <dbReference type="EMBL" id="PJZ57782.1"/>
    </source>
</evidence>
<keyword evidence="1" id="KW-0472">Membrane</keyword>
<keyword evidence="1" id="KW-0812">Transmembrane</keyword>
<gene>
    <name evidence="2" type="ORF">CH367_05120</name>
</gene>
<accession>A0ABX4NLR2</accession>
<dbReference type="Pfam" id="PF07377">
    <property type="entry name" value="DUF1493"/>
    <property type="match status" value="1"/>
</dbReference>
<name>A0ABX4NLR2_9LEPT</name>
<comment type="caution">
    <text evidence="2">The sequence shown here is derived from an EMBL/GenBank/DDBJ whole genome shotgun (WGS) entry which is preliminary data.</text>
</comment>
<evidence type="ECO:0000256" key="1">
    <source>
        <dbReference type="SAM" id="Phobius"/>
    </source>
</evidence>
<proteinExistence type="predicted"/>
<keyword evidence="3" id="KW-1185">Reference proteome</keyword>